<feature type="region of interest" description="Disordered" evidence="1">
    <location>
        <begin position="40"/>
        <end position="70"/>
    </location>
</feature>
<keyword evidence="2" id="KW-0472">Membrane</keyword>
<dbReference type="Gramene" id="ONIVA02G41080.1">
    <property type="protein sequence ID" value="ONIVA02G41080.1"/>
    <property type="gene ID" value="ONIVA02G41080"/>
</dbReference>
<reference evidence="3" key="2">
    <citation type="submission" date="2018-04" db="EMBL/GenBank/DDBJ databases">
        <title>OnivRS2 (Oryza nivara Reference Sequence Version 2).</title>
        <authorList>
            <person name="Zhang J."/>
            <person name="Kudrna D."/>
            <person name="Lee S."/>
            <person name="Talag J."/>
            <person name="Rajasekar S."/>
            <person name="Welchert J."/>
            <person name="Hsing Y.-I."/>
            <person name="Wing R.A."/>
        </authorList>
    </citation>
    <scope>NUCLEOTIDE SEQUENCE [LARGE SCALE GENOMIC DNA]</scope>
    <source>
        <strain evidence="3">SL10</strain>
    </source>
</reference>
<keyword evidence="4" id="KW-1185">Reference proteome</keyword>
<name>A0A0E0GFB0_ORYNI</name>
<dbReference type="EnsemblPlants" id="ONIVA02G41080.1">
    <property type="protein sequence ID" value="ONIVA02G41080.1"/>
    <property type="gene ID" value="ONIVA02G41080"/>
</dbReference>
<proteinExistence type="predicted"/>
<keyword evidence="2" id="KW-0812">Transmembrane</keyword>
<evidence type="ECO:0000256" key="1">
    <source>
        <dbReference type="SAM" id="MobiDB-lite"/>
    </source>
</evidence>
<dbReference type="HOGENOM" id="CLU_1186623_0_0_1"/>
<dbReference type="AlphaFoldDB" id="A0A0E0GFB0"/>
<feature type="transmembrane region" description="Helical" evidence="2">
    <location>
        <begin position="186"/>
        <end position="208"/>
    </location>
</feature>
<evidence type="ECO:0000313" key="4">
    <source>
        <dbReference type="Proteomes" id="UP000006591"/>
    </source>
</evidence>
<evidence type="ECO:0000256" key="2">
    <source>
        <dbReference type="SAM" id="Phobius"/>
    </source>
</evidence>
<reference evidence="3" key="1">
    <citation type="submission" date="2015-04" db="UniProtKB">
        <authorList>
            <consortium name="EnsemblPlants"/>
        </authorList>
    </citation>
    <scope>IDENTIFICATION</scope>
    <source>
        <strain evidence="3">SL10</strain>
    </source>
</reference>
<feature type="region of interest" description="Disordered" evidence="1">
    <location>
        <begin position="117"/>
        <end position="150"/>
    </location>
</feature>
<feature type="compositionally biased region" description="Low complexity" evidence="1">
    <location>
        <begin position="127"/>
        <end position="148"/>
    </location>
</feature>
<feature type="transmembrane region" description="Helical" evidence="2">
    <location>
        <begin position="93"/>
        <end position="111"/>
    </location>
</feature>
<sequence>MKELRSKIHSLERAPESSVGMSMKMLTALPMRGRSLSLAREERTWATAPQQRREAATSSRRSRYSSSVSGKDRCSRYFHMTFMASRFRPMNSFFISVTSYDLPYLLLISAARSAPLNVASSGPPTNRSSSSRRLFSSSSSSLPLVDSPAPSPTARITATTLLFLTLPLLITTYLPLLSPPCRRCHMLCICPGWMLLLDTIFIIATPALPATANNSFIFPLIDSFIDEQLHQQQN</sequence>
<accession>A0A0E0GFB0</accession>
<keyword evidence="2" id="KW-1133">Transmembrane helix</keyword>
<evidence type="ECO:0000313" key="3">
    <source>
        <dbReference type="EnsemblPlants" id="ONIVA02G41080.1"/>
    </source>
</evidence>
<organism evidence="3">
    <name type="scientific">Oryza nivara</name>
    <name type="common">Indian wild rice</name>
    <name type="synonym">Oryza sativa f. spontanea</name>
    <dbReference type="NCBI Taxonomy" id="4536"/>
    <lineage>
        <taxon>Eukaryota</taxon>
        <taxon>Viridiplantae</taxon>
        <taxon>Streptophyta</taxon>
        <taxon>Embryophyta</taxon>
        <taxon>Tracheophyta</taxon>
        <taxon>Spermatophyta</taxon>
        <taxon>Magnoliopsida</taxon>
        <taxon>Liliopsida</taxon>
        <taxon>Poales</taxon>
        <taxon>Poaceae</taxon>
        <taxon>BOP clade</taxon>
        <taxon>Oryzoideae</taxon>
        <taxon>Oryzeae</taxon>
        <taxon>Oryzinae</taxon>
        <taxon>Oryza</taxon>
    </lineage>
</organism>
<feature type="transmembrane region" description="Helical" evidence="2">
    <location>
        <begin position="154"/>
        <end position="174"/>
    </location>
</feature>
<dbReference type="Proteomes" id="UP000006591">
    <property type="component" value="Chromosome 2"/>
</dbReference>
<protein>
    <submittedName>
        <fullName evidence="3">Uncharacterized protein</fullName>
    </submittedName>
</protein>